<dbReference type="SMART" id="SM00387">
    <property type="entry name" value="HATPase_c"/>
    <property type="match status" value="1"/>
</dbReference>
<dbReference type="Pfam" id="PF00512">
    <property type="entry name" value="HisKA"/>
    <property type="match status" value="1"/>
</dbReference>
<comment type="function">
    <text evidence="7">Member of the two-component regulatory system BvgS/BvgA. Phosphorylates BvgA via a four-step phosphorelay in response to environmental signals.</text>
</comment>
<dbReference type="InterPro" id="IPR036097">
    <property type="entry name" value="HisK_dim/P_sf"/>
</dbReference>
<gene>
    <name evidence="12" type="ORF">NMK_1632</name>
</gene>
<dbReference type="Pfam" id="PF00989">
    <property type="entry name" value="PAS"/>
    <property type="match status" value="1"/>
</dbReference>
<dbReference type="InterPro" id="IPR001610">
    <property type="entry name" value="PAC"/>
</dbReference>
<keyword evidence="5" id="KW-0418">Kinase</keyword>
<dbReference type="PANTHER" id="PTHR43047:SF72">
    <property type="entry name" value="OSMOSENSING HISTIDINE PROTEIN KINASE SLN1"/>
    <property type="match status" value="1"/>
</dbReference>
<protein>
    <recommendedName>
        <fullName evidence="8">Virulence sensor protein BvgS</fullName>
        <ecNumber evidence="2">2.7.13.3</ecNumber>
    </recommendedName>
</protein>
<dbReference type="Pfam" id="PF13185">
    <property type="entry name" value="GAF_2"/>
    <property type="match status" value="1"/>
</dbReference>
<dbReference type="EC" id="2.7.13.3" evidence="2"/>
<feature type="domain" description="PAC" evidence="11">
    <location>
        <begin position="516"/>
        <end position="571"/>
    </location>
</feature>
<reference evidence="12 13" key="1">
    <citation type="journal article" date="2018" name="Environ. Microbiol.">
        <title>Isolation and genomic characterization of Novimethylophilus kurashikiensis gen. nov. sp. nov., a new lanthanide-dependent methylotrophic species of Methylophilaceae.</title>
        <authorList>
            <person name="Lv H."/>
            <person name="Sahin N."/>
            <person name="Tani A."/>
        </authorList>
    </citation>
    <scope>NUCLEOTIDE SEQUENCE [LARGE SCALE GENOMIC DNA]</scope>
    <source>
        <strain evidence="12 13">La2-4</strain>
    </source>
</reference>
<evidence type="ECO:0000256" key="4">
    <source>
        <dbReference type="ARBA" id="ARBA00022679"/>
    </source>
</evidence>
<dbReference type="CDD" id="cd00130">
    <property type="entry name" value="PAS"/>
    <property type="match status" value="3"/>
</dbReference>
<dbReference type="InterPro" id="IPR000700">
    <property type="entry name" value="PAS-assoc_C"/>
</dbReference>
<dbReference type="CDD" id="cd00082">
    <property type="entry name" value="HisKA"/>
    <property type="match status" value="1"/>
</dbReference>
<evidence type="ECO:0000259" key="9">
    <source>
        <dbReference type="PROSITE" id="PS50109"/>
    </source>
</evidence>
<evidence type="ECO:0000256" key="8">
    <source>
        <dbReference type="ARBA" id="ARBA00070152"/>
    </source>
</evidence>
<dbReference type="FunFam" id="3.30.565.10:FF:000010">
    <property type="entry name" value="Sensor histidine kinase RcsC"/>
    <property type="match status" value="1"/>
</dbReference>
<accession>A0A2R5FAZ8</accession>
<dbReference type="SMART" id="SM00091">
    <property type="entry name" value="PAS"/>
    <property type="match status" value="3"/>
</dbReference>
<dbReference type="PRINTS" id="PR00344">
    <property type="entry name" value="BCTRLSENSOR"/>
</dbReference>
<feature type="domain" description="PAS" evidence="10">
    <location>
        <begin position="18"/>
        <end position="88"/>
    </location>
</feature>
<dbReference type="Pfam" id="PF02518">
    <property type="entry name" value="HATPase_c"/>
    <property type="match status" value="1"/>
</dbReference>
<comment type="caution">
    <text evidence="12">The sequence shown here is derived from an EMBL/GenBank/DDBJ whole genome shotgun (WGS) entry which is preliminary data.</text>
</comment>
<feature type="domain" description="Histidine kinase" evidence="9">
    <location>
        <begin position="607"/>
        <end position="834"/>
    </location>
</feature>
<dbReference type="GO" id="GO:0005886">
    <property type="term" value="C:plasma membrane"/>
    <property type="evidence" value="ECO:0007669"/>
    <property type="project" value="TreeGrafter"/>
</dbReference>
<dbReference type="InterPro" id="IPR035965">
    <property type="entry name" value="PAS-like_dom_sf"/>
</dbReference>
<dbReference type="SUPFAM" id="SSF47384">
    <property type="entry name" value="Homodimeric domain of signal transducing histidine kinase"/>
    <property type="match status" value="1"/>
</dbReference>
<comment type="catalytic activity">
    <reaction evidence="1">
        <text>ATP + protein L-histidine = ADP + protein N-phospho-L-histidine.</text>
        <dbReference type="EC" id="2.7.13.3"/>
    </reaction>
</comment>
<dbReference type="EMBL" id="BDOQ01000006">
    <property type="protein sequence ID" value="GBG14073.1"/>
    <property type="molecule type" value="Genomic_DNA"/>
</dbReference>
<evidence type="ECO:0000259" key="11">
    <source>
        <dbReference type="PROSITE" id="PS50113"/>
    </source>
</evidence>
<dbReference type="GO" id="GO:0000155">
    <property type="term" value="F:phosphorelay sensor kinase activity"/>
    <property type="evidence" value="ECO:0007669"/>
    <property type="project" value="InterPro"/>
</dbReference>
<dbReference type="RefSeq" id="WP_109015278.1">
    <property type="nucleotide sequence ID" value="NZ_BDOQ01000006.1"/>
</dbReference>
<feature type="domain" description="PAS" evidence="10">
    <location>
        <begin position="442"/>
        <end position="496"/>
    </location>
</feature>
<dbReference type="Pfam" id="PF13426">
    <property type="entry name" value="PAS_9"/>
    <property type="match status" value="2"/>
</dbReference>
<evidence type="ECO:0000313" key="12">
    <source>
        <dbReference type="EMBL" id="GBG14073.1"/>
    </source>
</evidence>
<keyword evidence="13" id="KW-1185">Reference proteome</keyword>
<dbReference type="SUPFAM" id="SSF55874">
    <property type="entry name" value="ATPase domain of HSP90 chaperone/DNA topoisomerase II/histidine kinase"/>
    <property type="match status" value="1"/>
</dbReference>
<dbReference type="InterPro" id="IPR000014">
    <property type="entry name" value="PAS"/>
</dbReference>
<feature type="domain" description="PAS" evidence="10">
    <location>
        <begin position="319"/>
        <end position="389"/>
    </location>
</feature>
<keyword evidence="6" id="KW-0902">Two-component regulatory system</keyword>
<dbReference type="PANTHER" id="PTHR43047">
    <property type="entry name" value="TWO-COMPONENT HISTIDINE PROTEIN KINASE"/>
    <property type="match status" value="1"/>
</dbReference>
<dbReference type="Gene3D" id="1.10.287.130">
    <property type="match status" value="1"/>
</dbReference>
<dbReference type="InterPro" id="IPR029016">
    <property type="entry name" value="GAF-like_dom_sf"/>
</dbReference>
<dbReference type="SMART" id="SM00388">
    <property type="entry name" value="HisKA"/>
    <property type="match status" value="1"/>
</dbReference>
<dbReference type="InterPro" id="IPR005467">
    <property type="entry name" value="His_kinase_dom"/>
</dbReference>
<dbReference type="SUPFAM" id="SSF55781">
    <property type="entry name" value="GAF domain-like"/>
    <property type="match status" value="1"/>
</dbReference>
<dbReference type="PROSITE" id="PS50113">
    <property type="entry name" value="PAC"/>
    <property type="match status" value="1"/>
</dbReference>
<dbReference type="InterPro" id="IPR003661">
    <property type="entry name" value="HisK_dim/P_dom"/>
</dbReference>
<dbReference type="OrthoDB" id="8552871at2"/>
<dbReference type="Gene3D" id="3.30.565.10">
    <property type="entry name" value="Histidine kinase-like ATPase, C-terminal domain"/>
    <property type="match status" value="1"/>
</dbReference>
<evidence type="ECO:0000256" key="5">
    <source>
        <dbReference type="ARBA" id="ARBA00022777"/>
    </source>
</evidence>
<evidence type="ECO:0000256" key="6">
    <source>
        <dbReference type="ARBA" id="ARBA00023012"/>
    </source>
</evidence>
<evidence type="ECO:0000256" key="7">
    <source>
        <dbReference type="ARBA" id="ARBA00058004"/>
    </source>
</evidence>
<dbReference type="Gene3D" id="3.30.450.20">
    <property type="entry name" value="PAS domain"/>
    <property type="match status" value="3"/>
</dbReference>
<keyword evidence="3" id="KW-0597">Phosphoprotein</keyword>
<dbReference type="InterPro" id="IPR004358">
    <property type="entry name" value="Sig_transdc_His_kin-like_C"/>
</dbReference>
<dbReference type="PROSITE" id="PS50109">
    <property type="entry name" value="HIS_KIN"/>
    <property type="match status" value="1"/>
</dbReference>
<dbReference type="Proteomes" id="UP000245081">
    <property type="component" value="Unassembled WGS sequence"/>
</dbReference>
<evidence type="ECO:0000256" key="3">
    <source>
        <dbReference type="ARBA" id="ARBA00022553"/>
    </source>
</evidence>
<dbReference type="NCBIfam" id="TIGR00229">
    <property type="entry name" value="sensory_box"/>
    <property type="match status" value="3"/>
</dbReference>
<dbReference type="SMART" id="SM00065">
    <property type="entry name" value="GAF"/>
    <property type="match status" value="1"/>
</dbReference>
<keyword evidence="4" id="KW-0808">Transferase</keyword>
<dbReference type="InterPro" id="IPR003018">
    <property type="entry name" value="GAF"/>
</dbReference>
<dbReference type="SUPFAM" id="SSF55785">
    <property type="entry name" value="PYP-like sensor domain (PAS domain)"/>
    <property type="match status" value="3"/>
</dbReference>
<dbReference type="CDD" id="cd16922">
    <property type="entry name" value="HATPase_EvgS-ArcB-TorS-like"/>
    <property type="match status" value="1"/>
</dbReference>
<evidence type="ECO:0000256" key="1">
    <source>
        <dbReference type="ARBA" id="ARBA00000085"/>
    </source>
</evidence>
<organism evidence="12 13">
    <name type="scientific">Novimethylophilus kurashikiensis</name>
    <dbReference type="NCBI Taxonomy" id="1825523"/>
    <lineage>
        <taxon>Bacteria</taxon>
        <taxon>Pseudomonadati</taxon>
        <taxon>Pseudomonadota</taxon>
        <taxon>Betaproteobacteria</taxon>
        <taxon>Nitrosomonadales</taxon>
        <taxon>Methylophilaceae</taxon>
        <taxon>Novimethylophilus</taxon>
    </lineage>
</organism>
<evidence type="ECO:0000313" key="13">
    <source>
        <dbReference type="Proteomes" id="UP000245081"/>
    </source>
</evidence>
<dbReference type="AlphaFoldDB" id="A0A2R5FAZ8"/>
<dbReference type="InterPro" id="IPR036890">
    <property type="entry name" value="HATPase_C_sf"/>
</dbReference>
<evidence type="ECO:0000256" key="2">
    <source>
        <dbReference type="ARBA" id="ARBA00012438"/>
    </source>
</evidence>
<dbReference type="InterPro" id="IPR003594">
    <property type="entry name" value="HATPase_dom"/>
</dbReference>
<dbReference type="Gene3D" id="3.30.450.40">
    <property type="match status" value="1"/>
</dbReference>
<dbReference type="InterPro" id="IPR013767">
    <property type="entry name" value="PAS_fold"/>
</dbReference>
<dbReference type="SMART" id="SM00086">
    <property type="entry name" value="PAC"/>
    <property type="match status" value="3"/>
</dbReference>
<evidence type="ECO:0000259" key="10">
    <source>
        <dbReference type="PROSITE" id="PS50112"/>
    </source>
</evidence>
<proteinExistence type="predicted"/>
<dbReference type="PROSITE" id="PS50112">
    <property type="entry name" value="PAS"/>
    <property type="match status" value="3"/>
</dbReference>
<dbReference type="GO" id="GO:0009927">
    <property type="term" value="F:histidine phosphotransfer kinase activity"/>
    <property type="evidence" value="ECO:0007669"/>
    <property type="project" value="TreeGrafter"/>
</dbReference>
<name>A0A2R5FAZ8_9PROT</name>
<sequence length="839" mass="94604">MMNLSGDYSSGNAPSEVNEGRYRALFEYAPDGILIADTDGYYLDANPSMCAMLGYTRDELIGLHSKQIISIDEHSCIEPVLDELRTGSRHHRQWSFRRKDGSVFEAEVFATTMPDGKVLGMVRDISLARAHEQEILRLSHLYEALSQINHALITHATRDALLQRICQILTVSGGMRIAWVGWHNPVTHQLEPIAVYGEDADYIRVIKVYGDERLNGMGPSGIAFRTGLPFVCNDMQNDPITLPWRKEILRRNFCASAVIPIRENDSVCGTLSVYADKAFFFHDKEIALLEEAGKNISFALNNILREEARKQAETIVSSERRFSSTMLDSMPGIMYFYDAEGRFLRWNKNFENVSGYTSEEIARMHPLDFFQDEHKEILKKRILEVFTNGESSIEAPFRCKDGTLRPHFFTGRKLHFNGMDCLVGVGIDISARQEAEAKLAESEQKYRELVELANSIILRWDAQGRITFLNEYGQQFFGYSSEEIVGRHVMETLVPQVDSEGHDLKALMDRICANPKAYEYNVNENIRRSGERVWISWTNRFVKDEAGNVTEILSIGTNITEQRQAELAIHQLNNTLEQRVIQRTEELNSALIRAESADKLKSAFLATMSHEFRTPLNSIIGFTGIILKGLAGPLNEEQTKQLNMVRGSARHLLELINDVLDISKIEAGQVEVHPESFDLLESLERVVATIQPLAKKKGLLLTWDVATDIKEMTSDRRRLEQILLNLLNNAIKFTEHGNVNLTVEAGRLQSLQNDDVPAVRFSIRDTGIGIKSEDLETLFQPFHQIDSGLTRQHEGTGLGLAICRKLAIMLGGDVTANSKWGVGSEFVVVLPLTTVRAAV</sequence>